<evidence type="ECO:0000313" key="1">
    <source>
        <dbReference type="EMBL" id="KAK7088263.1"/>
    </source>
</evidence>
<gene>
    <name evidence="1" type="ORF">V1264_022199</name>
</gene>
<reference evidence="1 2" key="1">
    <citation type="submission" date="2024-02" db="EMBL/GenBank/DDBJ databases">
        <title>Chromosome-scale genome assembly of the rough periwinkle Littorina saxatilis.</title>
        <authorList>
            <person name="De Jode A."/>
            <person name="Faria R."/>
            <person name="Formenti G."/>
            <person name="Sims Y."/>
            <person name="Smith T.P."/>
            <person name="Tracey A."/>
            <person name="Wood J.M.D."/>
            <person name="Zagrodzka Z.B."/>
            <person name="Johannesson K."/>
            <person name="Butlin R.K."/>
            <person name="Leder E.H."/>
        </authorList>
    </citation>
    <scope>NUCLEOTIDE SEQUENCE [LARGE SCALE GENOMIC DNA]</scope>
    <source>
        <strain evidence="1">Snail1</strain>
        <tissue evidence="1">Muscle</tissue>
    </source>
</reference>
<name>A0AAN9FX04_9CAEN</name>
<accession>A0AAN9FX04</accession>
<sequence>MGMRRVEGSVARAVCKFNEGATEMISILSRLYVDISYTTLHLLAKKDEHRLKAADAASAVNARRRRKEYAGQRRLNIRAEEARDGNVYEGGEH</sequence>
<comment type="caution">
    <text evidence="1">The sequence shown here is derived from an EMBL/GenBank/DDBJ whole genome shotgun (WGS) entry which is preliminary data.</text>
</comment>
<keyword evidence="2" id="KW-1185">Reference proteome</keyword>
<proteinExistence type="predicted"/>
<protein>
    <submittedName>
        <fullName evidence="1">Uncharacterized protein</fullName>
    </submittedName>
</protein>
<evidence type="ECO:0000313" key="2">
    <source>
        <dbReference type="Proteomes" id="UP001374579"/>
    </source>
</evidence>
<dbReference type="EMBL" id="JBAMIC010004070">
    <property type="protein sequence ID" value="KAK7088263.1"/>
    <property type="molecule type" value="Genomic_DNA"/>
</dbReference>
<organism evidence="1 2">
    <name type="scientific">Littorina saxatilis</name>
    <dbReference type="NCBI Taxonomy" id="31220"/>
    <lineage>
        <taxon>Eukaryota</taxon>
        <taxon>Metazoa</taxon>
        <taxon>Spiralia</taxon>
        <taxon>Lophotrochozoa</taxon>
        <taxon>Mollusca</taxon>
        <taxon>Gastropoda</taxon>
        <taxon>Caenogastropoda</taxon>
        <taxon>Littorinimorpha</taxon>
        <taxon>Littorinoidea</taxon>
        <taxon>Littorinidae</taxon>
        <taxon>Littorina</taxon>
    </lineage>
</organism>
<dbReference type="AlphaFoldDB" id="A0AAN9FX04"/>
<dbReference type="Proteomes" id="UP001374579">
    <property type="component" value="Unassembled WGS sequence"/>
</dbReference>